<dbReference type="InterPro" id="IPR005135">
    <property type="entry name" value="Endo/exonuclease/phosphatase"/>
</dbReference>
<dbReference type="PROSITE" id="PS51257">
    <property type="entry name" value="PROKAR_LIPOPROTEIN"/>
    <property type="match status" value="1"/>
</dbReference>
<proteinExistence type="predicted"/>
<keyword evidence="5" id="KW-1185">Reference proteome</keyword>
<reference evidence="4 5" key="1">
    <citation type="submission" date="2017-08" db="EMBL/GenBank/DDBJ databases">
        <title>Mesorhizobium wenxinae sp. nov., a novel rhizobial species isolated from root nodules of chickpea (Cicer arietinum L.).</title>
        <authorList>
            <person name="Zhang J."/>
        </authorList>
    </citation>
    <scope>NUCLEOTIDE SEQUENCE [LARGE SCALE GENOMIC DNA]</scope>
    <source>
        <strain evidence="5">WYCCWR 10019</strain>
    </source>
</reference>
<feature type="transmembrane region" description="Helical" evidence="2">
    <location>
        <begin position="41"/>
        <end position="58"/>
    </location>
</feature>
<keyword evidence="4" id="KW-0255">Endonuclease</keyword>
<evidence type="ECO:0000256" key="1">
    <source>
        <dbReference type="SAM" id="MobiDB-lite"/>
    </source>
</evidence>
<dbReference type="GO" id="GO:0004519">
    <property type="term" value="F:endonuclease activity"/>
    <property type="evidence" value="ECO:0007669"/>
    <property type="project" value="UniProtKB-KW"/>
</dbReference>
<evidence type="ECO:0000313" key="4">
    <source>
        <dbReference type="EMBL" id="PAP94154.1"/>
    </source>
</evidence>
<feature type="transmembrane region" description="Helical" evidence="2">
    <location>
        <begin position="65"/>
        <end position="83"/>
    </location>
</feature>
<comment type="caution">
    <text evidence="4">The sequence shown here is derived from an EMBL/GenBank/DDBJ whole genome shotgun (WGS) entry which is preliminary data.</text>
</comment>
<sequence length="359" mass="38824">MARVRNMMTSAAFVAMLGCSVALVAGFFGTLHPAFDSFAHFRVHLAVLMALCALPLLVTSFRLQAAAALLFAGAAFATTSNILPVPRLWPVQAAFEANPGDQPVYPGDQSVYPGHNAVYRLLQMNLRFNNPTPEKVLSLIGRTQPDVITLDEVSDMWKAKLGLLSSAYPYRILCPYPNGVFGVALLSRRPFAAGTQPRCDRRGAIAIATVDFGGTDVDVAAVHLTWPWPYNQSRQIGGLSEEFASLGETSIMAGDCNAVPWSAAVRRVADLGKLTVAPSPGPTWLYINLPDFLRFAGLPIDQVFSKGAVLIHSVSRLEGTGSDHLPLMVEFSFRPEQKKPVDEDETATASVTQHGRTRG</sequence>
<accession>A0A271KFB8</accession>
<feature type="domain" description="Endonuclease/exonuclease/phosphatase" evidence="3">
    <location>
        <begin position="123"/>
        <end position="324"/>
    </location>
</feature>
<dbReference type="Gene3D" id="3.60.10.10">
    <property type="entry name" value="Endonuclease/exonuclease/phosphatase"/>
    <property type="match status" value="1"/>
</dbReference>
<dbReference type="RefSeq" id="WP_095519666.1">
    <property type="nucleotide sequence ID" value="NZ_NPKH01000023.1"/>
</dbReference>
<dbReference type="OrthoDB" id="3808618at2"/>
<dbReference type="Proteomes" id="UP000215931">
    <property type="component" value="Unassembled WGS sequence"/>
</dbReference>
<dbReference type="AlphaFoldDB" id="A0A271KFB8"/>
<evidence type="ECO:0000259" key="3">
    <source>
        <dbReference type="Pfam" id="PF03372"/>
    </source>
</evidence>
<keyword evidence="4" id="KW-0378">Hydrolase</keyword>
<keyword evidence="2" id="KW-0812">Transmembrane</keyword>
<organism evidence="4 5">
    <name type="scientific">Mesorhizobium wenxiniae</name>
    <dbReference type="NCBI Taxonomy" id="2014805"/>
    <lineage>
        <taxon>Bacteria</taxon>
        <taxon>Pseudomonadati</taxon>
        <taxon>Pseudomonadota</taxon>
        <taxon>Alphaproteobacteria</taxon>
        <taxon>Hyphomicrobiales</taxon>
        <taxon>Phyllobacteriaceae</taxon>
        <taxon>Mesorhizobium</taxon>
    </lineage>
</organism>
<dbReference type="Pfam" id="PF03372">
    <property type="entry name" value="Exo_endo_phos"/>
    <property type="match status" value="1"/>
</dbReference>
<name>A0A271KFB8_9HYPH</name>
<feature type="transmembrane region" description="Helical" evidence="2">
    <location>
        <begin position="12"/>
        <end position="35"/>
    </location>
</feature>
<evidence type="ECO:0000256" key="2">
    <source>
        <dbReference type="SAM" id="Phobius"/>
    </source>
</evidence>
<dbReference type="InterPro" id="IPR036691">
    <property type="entry name" value="Endo/exonu/phosph_ase_sf"/>
</dbReference>
<dbReference type="EMBL" id="NPKH01000023">
    <property type="protein sequence ID" value="PAP94154.1"/>
    <property type="molecule type" value="Genomic_DNA"/>
</dbReference>
<feature type="compositionally biased region" description="Polar residues" evidence="1">
    <location>
        <begin position="347"/>
        <end position="359"/>
    </location>
</feature>
<evidence type="ECO:0000313" key="5">
    <source>
        <dbReference type="Proteomes" id="UP000215931"/>
    </source>
</evidence>
<keyword evidence="2" id="KW-1133">Transmembrane helix</keyword>
<gene>
    <name evidence="4" type="ORF">CIT31_17630</name>
</gene>
<feature type="region of interest" description="Disordered" evidence="1">
    <location>
        <begin position="336"/>
        <end position="359"/>
    </location>
</feature>
<keyword evidence="4" id="KW-0540">Nuclease</keyword>
<protein>
    <submittedName>
        <fullName evidence="4">AP endonuclease</fullName>
    </submittedName>
</protein>
<keyword evidence="2" id="KW-0472">Membrane</keyword>
<dbReference type="SUPFAM" id="SSF56219">
    <property type="entry name" value="DNase I-like"/>
    <property type="match status" value="1"/>
</dbReference>